<dbReference type="AlphaFoldDB" id="A0A0F9BP28"/>
<proteinExistence type="predicted"/>
<organism evidence="1">
    <name type="scientific">marine sediment metagenome</name>
    <dbReference type="NCBI Taxonomy" id="412755"/>
    <lineage>
        <taxon>unclassified sequences</taxon>
        <taxon>metagenomes</taxon>
        <taxon>ecological metagenomes</taxon>
    </lineage>
</organism>
<sequence>MEEYWPKIELDTRYATEGLVLSLPGRIALILIEKWGVVAGKIKGEEDSAGRAILDVMPVEDVVKRAFDMAEQITAELERRQWIRPVDLTLEEVGQSLGRIEQARYLHHADKRSGATDKQKGS</sequence>
<accession>A0A0F9BP28</accession>
<comment type="caution">
    <text evidence="1">The sequence shown here is derived from an EMBL/GenBank/DDBJ whole genome shotgun (WGS) entry which is preliminary data.</text>
</comment>
<protein>
    <submittedName>
        <fullName evidence="1">Uncharacterized protein</fullName>
    </submittedName>
</protein>
<dbReference type="EMBL" id="LAZR01048259">
    <property type="protein sequence ID" value="KKK92329.1"/>
    <property type="molecule type" value="Genomic_DNA"/>
</dbReference>
<evidence type="ECO:0000313" key="1">
    <source>
        <dbReference type="EMBL" id="KKK92329.1"/>
    </source>
</evidence>
<reference evidence="1" key="1">
    <citation type="journal article" date="2015" name="Nature">
        <title>Complex archaea that bridge the gap between prokaryotes and eukaryotes.</title>
        <authorList>
            <person name="Spang A."/>
            <person name="Saw J.H."/>
            <person name="Jorgensen S.L."/>
            <person name="Zaremba-Niedzwiedzka K."/>
            <person name="Martijn J."/>
            <person name="Lind A.E."/>
            <person name="van Eijk R."/>
            <person name="Schleper C."/>
            <person name="Guy L."/>
            <person name="Ettema T.J."/>
        </authorList>
    </citation>
    <scope>NUCLEOTIDE SEQUENCE</scope>
</reference>
<name>A0A0F9BP28_9ZZZZ</name>
<gene>
    <name evidence="1" type="ORF">LCGC14_2704030</name>
</gene>